<dbReference type="SUPFAM" id="SSF46785">
    <property type="entry name" value="Winged helix' DNA-binding domain"/>
    <property type="match status" value="1"/>
</dbReference>
<evidence type="ECO:0000256" key="3">
    <source>
        <dbReference type="ARBA" id="ARBA00023163"/>
    </source>
</evidence>
<dbReference type="PANTHER" id="PTHR24567">
    <property type="entry name" value="CRP FAMILY TRANSCRIPTIONAL REGULATORY PROTEIN"/>
    <property type="match status" value="1"/>
</dbReference>
<dbReference type="EMBL" id="JAERRA010000002">
    <property type="protein sequence ID" value="MBL0720890.1"/>
    <property type="molecule type" value="Genomic_DNA"/>
</dbReference>
<protein>
    <submittedName>
        <fullName evidence="5">Crp/Fnr family transcriptional regulator</fullName>
    </submittedName>
</protein>
<dbReference type="InterPro" id="IPR036390">
    <property type="entry name" value="WH_DNA-bd_sf"/>
</dbReference>
<gene>
    <name evidence="5" type="ORF">JI742_13430</name>
</gene>
<accession>A0A9X0XK09</accession>
<dbReference type="InterPro" id="IPR012318">
    <property type="entry name" value="HTH_CRP"/>
</dbReference>
<keyword evidence="6" id="KW-1185">Reference proteome</keyword>
<dbReference type="InterPro" id="IPR000595">
    <property type="entry name" value="cNMP-bd_dom"/>
</dbReference>
<dbReference type="PROSITE" id="PS50042">
    <property type="entry name" value="CNMP_BINDING_3"/>
    <property type="match status" value="1"/>
</dbReference>
<dbReference type="Gene3D" id="2.60.120.10">
    <property type="entry name" value="Jelly Rolls"/>
    <property type="match status" value="1"/>
</dbReference>
<keyword evidence="1" id="KW-0805">Transcription regulation</keyword>
<evidence type="ECO:0000256" key="2">
    <source>
        <dbReference type="ARBA" id="ARBA00023125"/>
    </source>
</evidence>
<feature type="domain" description="Cyclic nucleotide-binding" evidence="4">
    <location>
        <begin position="8"/>
        <end position="111"/>
    </location>
</feature>
<dbReference type="GO" id="GO:0003700">
    <property type="term" value="F:DNA-binding transcription factor activity"/>
    <property type="evidence" value="ECO:0007669"/>
    <property type="project" value="TreeGrafter"/>
</dbReference>
<dbReference type="Pfam" id="PF13545">
    <property type="entry name" value="HTH_Crp_2"/>
    <property type="match status" value="1"/>
</dbReference>
<dbReference type="InterPro" id="IPR050397">
    <property type="entry name" value="Env_Response_Regulators"/>
</dbReference>
<proteinExistence type="predicted"/>
<dbReference type="GO" id="GO:0003677">
    <property type="term" value="F:DNA binding"/>
    <property type="evidence" value="ECO:0007669"/>
    <property type="project" value="UniProtKB-KW"/>
</dbReference>
<dbReference type="InterPro" id="IPR036388">
    <property type="entry name" value="WH-like_DNA-bd_sf"/>
</dbReference>
<reference evidence="5 6" key="1">
    <citation type="submission" date="2021-01" db="EMBL/GenBank/DDBJ databases">
        <title>Piscinibacter sp. Jin2 Genome sequencing and assembly.</title>
        <authorList>
            <person name="Kim I."/>
        </authorList>
    </citation>
    <scope>NUCLEOTIDE SEQUENCE [LARGE SCALE GENOMIC DNA]</scope>
    <source>
        <strain evidence="5 6">Jin2</strain>
    </source>
</reference>
<dbReference type="RefSeq" id="WP_201827759.1">
    <property type="nucleotide sequence ID" value="NZ_JAERRA010000002.1"/>
</dbReference>
<evidence type="ECO:0000256" key="1">
    <source>
        <dbReference type="ARBA" id="ARBA00023015"/>
    </source>
</evidence>
<dbReference type="Proteomes" id="UP000643207">
    <property type="component" value="Unassembled WGS sequence"/>
</dbReference>
<dbReference type="PANTHER" id="PTHR24567:SF74">
    <property type="entry name" value="HTH-TYPE TRANSCRIPTIONAL REGULATOR ARCR"/>
    <property type="match status" value="1"/>
</dbReference>
<dbReference type="SUPFAM" id="SSF51206">
    <property type="entry name" value="cAMP-binding domain-like"/>
    <property type="match status" value="1"/>
</dbReference>
<name>A0A9X0XK09_9BURK</name>
<organism evidence="5 6">
    <name type="scientific">Aquariibacter lacus</name>
    <dbReference type="NCBI Taxonomy" id="2801332"/>
    <lineage>
        <taxon>Bacteria</taxon>
        <taxon>Pseudomonadati</taxon>
        <taxon>Pseudomonadota</taxon>
        <taxon>Betaproteobacteria</taxon>
        <taxon>Burkholderiales</taxon>
        <taxon>Sphaerotilaceae</taxon>
        <taxon>Aquariibacter</taxon>
    </lineage>
</organism>
<dbReference type="AlphaFoldDB" id="A0A9X0XK09"/>
<evidence type="ECO:0000259" key="4">
    <source>
        <dbReference type="PROSITE" id="PS50042"/>
    </source>
</evidence>
<dbReference type="GO" id="GO:0005829">
    <property type="term" value="C:cytosol"/>
    <property type="evidence" value="ECO:0007669"/>
    <property type="project" value="TreeGrafter"/>
</dbReference>
<dbReference type="InterPro" id="IPR018490">
    <property type="entry name" value="cNMP-bd_dom_sf"/>
</dbReference>
<comment type="caution">
    <text evidence="5">The sequence shown here is derived from an EMBL/GenBank/DDBJ whole genome shotgun (WGS) entry which is preliminary data.</text>
</comment>
<dbReference type="InterPro" id="IPR014710">
    <property type="entry name" value="RmlC-like_jellyroll"/>
</dbReference>
<keyword evidence="2" id="KW-0238">DNA-binding</keyword>
<keyword evidence="3" id="KW-0804">Transcription</keyword>
<evidence type="ECO:0000313" key="6">
    <source>
        <dbReference type="Proteomes" id="UP000643207"/>
    </source>
</evidence>
<evidence type="ECO:0000313" key="5">
    <source>
        <dbReference type="EMBL" id="MBL0720890.1"/>
    </source>
</evidence>
<dbReference type="Gene3D" id="1.10.10.10">
    <property type="entry name" value="Winged helix-like DNA-binding domain superfamily/Winged helix DNA-binding domain"/>
    <property type="match status" value="1"/>
</dbReference>
<sequence>MTPPENHLIRRLPARERQALLALAEPVELRLSAVLVEADAPSPDLYLPLSGFVSLIIPVDQHPGLEVGMVGWEGLLGLHRLLGHSRSPLRVVVQGAGEALRLPWASFQPLLQASPGLQDTLRRYLGNHLDQLARAVACQRFHTIAPRLARWLLMSQDRARSSEIQVTHAFLAYMLGVRRVGITLAAQRLQLAGLIDYRRGVLGVLDRRGLEDAACNCYRADRLRYAEVLGEPGG</sequence>